<keyword evidence="3" id="KW-1185">Reference proteome</keyword>
<feature type="compositionally biased region" description="Polar residues" evidence="1">
    <location>
        <begin position="1"/>
        <end position="12"/>
    </location>
</feature>
<dbReference type="Proteomes" id="UP001066276">
    <property type="component" value="Chromosome 2_1"/>
</dbReference>
<evidence type="ECO:0000256" key="1">
    <source>
        <dbReference type="SAM" id="MobiDB-lite"/>
    </source>
</evidence>
<dbReference type="AlphaFoldDB" id="A0AAV7VET6"/>
<organism evidence="2 3">
    <name type="scientific">Pleurodeles waltl</name>
    <name type="common">Iberian ribbed newt</name>
    <dbReference type="NCBI Taxonomy" id="8319"/>
    <lineage>
        <taxon>Eukaryota</taxon>
        <taxon>Metazoa</taxon>
        <taxon>Chordata</taxon>
        <taxon>Craniata</taxon>
        <taxon>Vertebrata</taxon>
        <taxon>Euteleostomi</taxon>
        <taxon>Amphibia</taxon>
        <taxon>Batrachia</taxon>
        <taxon>Caudata</taxon>
        <taxon>Salamandroidea</taxon>
        <taxon>Salamandridae</taxon>
        <taxon>Pleurodelinae</taxon>
        <taxon>Pleurodeles</taxon>
    </lineage>
</organism>
<proteinExistence type="predicted"/>
<gene>
    <name evidence="2" type="ORF">NDU88_003975</name>
</gene>
<dbReference type="EMBL" id="JANPWB010000003">
    <property type="protein sequence ID" value="KAJ1200148.1"/>
    <property type="molecule type" value="Genomic_DNA"/>
</dbReference>
<protein>
    <submittedName>
        <fullName evidence="2">Uncharacterized protein</fullName>
    </submittedName>
</protein>
<name>A0AAV7VET6_PLEWA</name>
<accession>A0AAV7VET6</accession>
<feature type="region of interest" description="Disordered" evidence="1">
    <location>
        <begin position="1"/>
        <end position="30"/>
    </location>
</feature>
<evidence type="ECO:0000313" key="2">
    <source>
        <dbReference type="EMBL" id="KAJ1200148.1"/>
    </source>
</evidence>
<reference evidence="2" key="1">
    <citation type="journal article" date="2022" name="bioRxiv">
        <title>Sequencing and chromosome-scale assembly of the giantPleurodeles waltlgenome.</title>
        <authorList>
            <person name="Brown T."/>
            <person name="Elewa A."/>
            <person name="Iarovenko S."/>
            <person name="Subramanian E."/>
            <person name="Araus A.J."/>
            <person name="Petzold A."/>
            <person name="Susuki M."/>
            <person name="Suzuki K.-i.T."/>
            <person name="Hayashi T."/>
            <person name="Toyoda A."/>
            <person name="Oliveira C."/>
            <person name="Osipova E."/>
            <person name="Leigh N.D."/>
            <person name="Simon A."/>
            <person name="Yun M.H."/>
        </authorList>
    </citation>
    <scope>NUCLEOTIDE SEQUENCE</scope>
    <source>
        <strain evidence="2">20211129_DDA</strain>
        <tissue evidence="2">Liver</tissue>
    </source>
</reference>
<sequence length="81" mass="8127">MAQHPSYSSLSHQGPEAAIDDGAVTETPSRGIRGRFLATRRKLRVGLDEGGAGGACCGAARGGRAPGSAAAHMLVGPRGSQ</sequence>
<comment type="caution">
    <text evidence="2">The sequence shown here is derived from an EMBL/GenBank/DDBJ whole genome shotgun (WGS) entry which is preliminary data.</text>
</comment>
<evidence type="ECO:0000313" key="3">
    <source>
        <dbReference type="Proteomes" id="UP001066276"/>
    </source>
</evidence>